<reference evidence="2" key="1">
    <citation type="submission" date="2022-10" db="EMBL/GenBank/DDBJ databases">
        <title>Genome assembly of Pristionchus species.</title>
        <authorList>
            <person name="Yoshida K."/>
            <person name="Sommer R.J."/>
        </authorList>
    </citation>
    <scope>NUCLEOTIDE SEQUENCE [LARGE SCALE GENOMIC DNA]</scope>
    <source>
        <strain evidence="2">RS5460</strain>
    </source>
</reference>
<proteinExistence type="predicted"/>
<name>A0AAN5DC91_9BILA</name>
<evidence type="ECO:0000313" key="2">
    <source>
        <dbReference type="Proteomes" id="UP001328107"/>
    </source>
</evidence>
<evidence type="ECO:0000313" key="1">
    <source>
        <dbReference type="EMBL" id="GMR60386.1"/>
    </source>
</evidence>
<feature type="non-terminal residue" evidence="1">
    <location>
        <position position="111"/>
    </location>
</feature>
<dbReference type="Proteomes" id="UP001328107">
    <property type="component" value="Unassembled WGS sequence"/>
</dbReference>
<keyword evidence="2" id="KW-1185">Reference proteome</keyword>
<gene>
    <name evidence="1" type="ORF">PMAYCL1PPCAC_30581</name>
</gene>
<comment type="caution">
    <text evidence="1">The sequence shown here is derived from an EMBL/GenBank/DDBJ whole genome shotgun (WGS) entry which is preliminary data.</text>
</comment>
<accession>A0AAN5DC91</accession>
<dbReference type="EMBL" id="BTRK01000006">
    <property type="protein sequence ID" value="GMR60386.1"/>
    <property type="molecule type" value="Genomic_DNA"/>
</dbReference>
<sequence>ECELMFNFNIWSRLQDNFSALMAYLQKQTTGSQRGENSEEDGKHKCGMYRTEFFTEDYRKHGTSDHCREMEYDDSAPVEEVVCRVDDGPEGGMHEVELRGRKILIIRGKGI</sequence>
<feature type="non-terminal residue" evidence="1">
    <location>
        <position position="1"/>
    </location>
</feature>
<organism evidence="1 2">
    <name type="scientific">Pristionchus mayeri</name>
    <dbReference type="NCBI Taxonomy" id="1317129"/>
    <lineage>
        <taxon>Eukaryota</taxon>
        <taxon>Metazoa</taxon>
        <taxon>Ecdysozoa</taxon>
        <taxon>Nematoda</taxon>
        <taxon>Chromadorea</taxon>
        <taxon>Rhabditida</taxon>
        <taxon>Rhabditina</taxon>
        <taxon>Diplogasteromorpha</taxon>
        <taxon>Diplogasteroidea</taxon>
        <taxon>Neodiplogasteridae</taxon>
        <taxon>Pristionchus</taxon>
    </lineage>
</organism>
<protein>
    <submittedName>
        <fullName evidence="1">Uncharacterized protein</fullName>
    </submittedName>
</protein>
<dbReference type="AlphaFoldDB" id="A0AAN5DC91"/>